<dbReference type="AlphaFoldDB" id="A0A2P2N976"/>
<reference evidence="1" key="1">
    <citation type="submission" date="2018-02" db="EMBL/GenBank/DDBJ databases">
        <title>Rhizophora mucronata_Transcriptome.</title>
        <authorList>
            <person name="Meera S.P."/>
            <person name="Sreeshan A."/>
            <person name="Augustine A."/>
        </authorList>
    </citation>
    <scope>NUCLEOTIDE SEQUENCE</scope>
    <source>
        <tissue evidence="1">Leaf</tissue>
    </source>
</reference>
<sequence>MQIPIAGYPPGNLYSQLCFRVLEYRRIGHMLHKHWTSYPCHTVETTYQLQGASFDGARIRKGTQNSLH</sequence>
<evidence type="ECO:0000313" key="1">
    <source>
        <dbReference type="EMBL" id="MBX39012.1"/>
    </source>
</evidence>
<dbReference type="EMBL" id="GGEC01058528">
    <property type="protein sequence ID" value="MBX39012.1"/>
    <property type="molecule type" value="Transcribed_RNA"/>
</dbReference>
<protein>
    <submittedName>
        <fullName evidence="1">Uncharacterized protein</fullName>
    </submittedName>
</protein>
<proteinExistence type="predicted"/>
<accession>A0A2P2N976</accession>
<organism evidence="1">
    <name type="scientific">Rhizophora mucronata</name>
    <name type="common">Asiatic mangrove</name>
    <dbReference type="NCBI Taxonomy" id="61149"/>
    <lineage>
        <taxon>Eukaryota</taxon>
        <taxon>Viridiplantae</taxon>
        <taxon>Streptophyta</taxon>
        <taxon>Embryophyta</taxon>
        <taxon>Tracheophyta</taxon>
        <taxon>Spermatophyta</taxon>
        <taxon>Magnoliopsida</taxon>
        <taxon>eudicotyledons</taxon>
        <taxon>Gunneridae</taxon>
        <taxon>Pentapetalae</taxon>
        <taxon>rosids</taxon>
        <taxon>fabids</taxon>
        <taxon>Malpighiales</taxon>
        <taxon>Rhizophoraceae</taxon>
        <taxon>Rhizophora</taxon>
    </lineage>
</organism>
<name>A0A2P2N976_RHIMU</name>